<feature type="domain" description="HTH lysR-type" evidence="5">
    <location>
        <begin position="1"/>
        <end position="58"/>
    </location>
</feature>
<dbReference type="EMBL" id="CP024200">
    <property type="protein sequence ID" value="AUG55738.1"/>
    <property type="molecule type" value="Genomic_DNA"/>
</dbReference>
<evidence type="ECO:0000256" key="2">
    <source>
        <dbReference type="ARBA" id="ARBA00023015"/>
    </source>
</evidence>
<keyword evidence="3" id="KW-0238">DNA-binding</keyword>
<keyword evidence="4" id="KW-0804">Transcription</keyword>
<evidence type="ECO:0000256" key="4">
    <source>
        <dbReference type="ARBA" id="ARBA00023163"/>
    </source>
</evidence>
<geneLocation type="plasmid" evidence="7">
    <name>pcsc3h3</name>
</geneLocation>
<dbReference type="InterPro" id="IPR036390">
    <property type="entry name" value="WH_DNA-bd_sf"/>
</dbReference>
<sequence>MNLRQLRYFVTLAEELHFSRAAERMNMTQPPFSQAIIALEQELGVTLFNRTKRHVELTAVGEHWLECVRKVLDNAEQLPLLAKQIAHGEIGVLKFGFVSTAAYSLLPRLVADFRLNCPDVKLDLEEMTSDLQAEAILNREIDVGMIIPAHQMFDHSLEYLPMLREPLVATVPKAWIENGRITCVNGKIRLAEIAQHPLIIFPRRIAPAFYDIITRYFSQSGYKLEIGQEAIQMQTIISLVSSGLGIALVPEALRNLDRTGTCYVPLEGAPPFIETGLVWRREDSSPAVKRLINLAKPLAIPEKEVLNLA</sequence>
<dbReference type="PROSITE" id="PS50931">
    <property type="entry name" value="HTH_LYSR"/>
    <property type="match status" value="1"/>
</dbReference>
<gene>
    <name evidence="6" type="ORF">CSC3H3_23105</name>
</gene>
<dbReference type="PANTHER" id="PTHR30346">
    <property type="entry name" value="TRANSCRIPTIONAL DUAL REGULATOR HCAR-RELATED"/>
    <property type="match status" value="1"/>
</dbReference>
<evidence type="ECO:0000256" key="1">
    <source>
        <dbReference type="ARBA" id="ARBA00009437"/>
    </source>
</evidence>
<evidence type="ECO:0000256" key="3">
    <source>
        <dbReference type="ARBA" id="ARBA00023125"/>
    </source>
</evidence>
<dbReference type="Gene3D" id="3.40.190.10">
    <property type="entry name" value="Periplasmic binding protein-like II"/>
    <property type="match status" value="2"/>
</dbReference>
<proteinExistence type="inferred from homology"/>
<dbReference type="Pfam" id="PF03466">
    <property type="entry name" value="LysR_substrate"/>
    <property type="match status" value="1"/>
</dbReference>
<dbReference type="SUPFAM" id="SSF46785">
    <property type="entry name" value="Winged helix' DNA-binding domain"/>
    <property type="match status" value="1"/>
</dbReference>
<evidence type="ECO:0000313" key="6">
    <source>
        <dbReference type="EMBL" id="AUG55738.1"/>
    </source>
</evidence>
<evidence type="ECO:0000313" key="7">
    <source>
        <dbReference type="Proteomes" id="UP000233458"/>
    </source>
</evidence>
<organism evidence="6 7">
    <name type="scientific">Thalassospira marina</name>
    <dbReference type="NCBI Taxonomy" id="2048283"/>
    <lineage>
        <taxon>Bacteria</taxon>
        <taxon>Pseudomonadati</taxon>
        <taxon>Pseudomonadota</taxon>
        <taxon>Alphaproteobacteria</taxon>
        <taxon>Rhodospirillales</taxon>
        <taxon>Thalassospiraceae</taxon>
        <taxon>Thalassospira</taxon>
    </lineage>
</organism>
<dbReference type="Pfam" id="PF00126">
    <property type="entry name" value="HTH_1"/>
    <property type="match status" value="1"/>
</dbReference>
<dbReference type="Gene3D" id="1.10.10.10">
    <property type="entry name" value="Winged helix-like DNA-binding domain superfamily/Winged helix DNA-binding domain"/>
    <property type="match status" value="1"/>
</dbReference>
<evidence type="ECO:0000259" key="5">
    <source>
        <dbReference type="PROSITE" id="PS50931"/>
    </source>
</evidence>
<dbReference type="InterPro" id="IPR036388">
    <property type="entry name" value="WH-like_DNA-bd_sf"/>
</dbReference>
<name>A0ABM6QGJ9_9PROT</name>
<dbReference type="InterPro" id="IPR000847">
    <property type="entry name" value="LysR_HTH_N"/>
</dbReference>
<dbReference type="InterPro" id="IPR005119">
    <property type="entry name" value="LysR_subst-bd"/>
</dbReference>
<keyword evidence="6" id="KW-0614">Plasmid</keyword>
<protein>
    <submittedName>
        <fullName evidence="6">LysR family transcriptional regulator</fullName>
    </submittedName>
</protein>
<dbReference type="PANTHER" id="PTHR30346:SF0">
    <property type="entry name" value="HCA OPERON TRANSCRIPTIONAL ACTIVATOR HCAR"/>
    <property type="match status" value="1"/>
</dbReference>
<keyword evidence="2" id="KW-0805">Transcription regulation</keyword>
<dbReference type="PRINTS" id="PR00039">
    <property type="entry name" value="HTHLYSR"/>
</dbReference>
<dbReference type="SUPFAM" id="SSF53850">
    <property type="entry name" value="Periplasmic binding protein-like II"/>
    <property type="match status" value="1"/>
</dbReference>
<dbReference type="RefSeq" id="WP_101286708.1">
    <property type="nucleotide sequence ID" value="NZ_CP024200.1"/>
</dbReference>
<keyword evidence="7" id="KW-1185">Reference proteome</keyword>
<reference evidence="6 7" key="1">
    <citation type="submission" date="2017-10" db="EMBL/GenBank/DDBJ databases">
        <title>Biodiversity and function of Thalassospira species in the particle-attached aromatic-hydrocarbon-degrading consortia from the surface seawater of the China South Sea.</title>
        <authorList>
            <person name="Dong C."/>
            <person name="Liu R."/>
            <person name="Shao Z."/>
        </authorList>
    </citation>
    <scope>NUCLEOTIDE SEQUENCE [LARGE SCALE GENOMIC DNA]</scope>
    <source>
        <strain evidence="6 7">CSC3H3</strain>
        <plasmid evidence="7">pcsc3h3</plasmid>
    </source>
</reference>
<comment type="similarity">
    <text evidence="1">Belongs to the LysR transcriptional regulatory family.</text>
</comment>
<dbReference type="Proteomes" id="UP000233458">
    <property type="component" value="Plasmid pCSC3H3"/>
</dbReference>
<accession>A0ABM6QGJ9</accession>